<dbReference type="EMBL" id="SNRW01002237">
    <property type="protein sequence ID" value="KAA6393418.1"/>
    <property type="molecule type" value="Genomic_DNA"/>
</dbReference>
<feature type="signal peptide" evidence="1">
    <location>
        <begin position="1"/>
        <end position="22"/>
    </location>
</feature>
<accession>A0A5J4WEN5</accession>
<protein>
    <recommendedName>
        <fullName evidence="4">FZ domain-containing protein</fullName>
    </recommendedName>
</protein>
<dbReference type="Gene3D" id="1.10.2000.10">
    <property type="entry name" value="Frizzled cysteine-rich domain"/>
    <property type="match status" value="1"/>
</dbReference>
<evidence type="ECO:0008006" key="4">
    <source>
        <dbReference type="Google" id="ProtNLM"/>
    </source>
</evidence>
<evidence type="ECO:0000313" key="3">
    <source>
        <dbReference type="Proteomes" id="UP000324800"/>
    </source>
</evidence>
<keyword evidence="1" id="KW-0732">Signal</keyword>
<gene>
    <name evidence="2" type="ORF">EZS28_011054</name>
</gene>
<comment type="caution">
    <text evidence="2">The sequence shown here is derived from an EMBL/GenBank/DDBJ whole genome shotgun (WGS) entry which is preliminary data.</text>
</comment>
<dbReference type="Proteomes" id="UP000324800">
    <property type="component" value="Unassembled WGS sequence"/>
</dbReference>
<name>A0A5J4WEN5_9EUKA</name>
<evidence type="ECO:0000256" key="1">
    <source>
        <dbReference type="SAM" id="SignalP"/>
    </source>
</evidence>
<dbReference type="InterPro" id="IPR036790">
    <property type="entry name" value="Frizzled_dom_sf"/>
</dbReference>
<sequence>MHSRVLKHALELALFFVFSAWADVCPGQCVPTDDVQLRSSICAEQFMNSEANVCIISDDLQEKAVLKTIDETMNSGQWSKKCRKKFEDFICRMTYSPCDDSGEILRPTLNECLKMVKSCIGRSEQALCFGLHD</sequence>
<reference evidence="2 3" key="1">
    <citation type="submission" date="2019-03" db="EMBL/GenBank/DDBJ databases">
        <title>Single cell metagenomics reveals metabolic interactions within the superorganism composed of flagellate Streblomastix strix and complex community of Bacteroidetes bacteria on its surface.</title>
        <authorList>
            <person name="Treitli S.C."/>
            <person name="Kolisko M."/>
            <person name="Husnik F."/>
            <person name="Keeling P."/>
            <person name="Hampl V."/>
        </authorList>
    </citation>
    <scope>NUCLEOTIDE SEQUENCE [LARGE SCALE GENOMIC DNA]</scope>
    <source>
        <strain evidence="2">ST1C</strain>
    </source>
</reference>
<dbReference type="AlphaFoldDB" id="A0A5J4WEN5"/>
<proteinExistence type="predicted"/>
<organism evidence="2 3">
    <name type="scientific">Streblomastix strix</name>
    <dbReference type="NCBI Taxonomy" id="222440"/>
    <lineage>
        <taxon>Eukaryota</taxon>
        <taxon>Metamonada</taxon>
        <taxon>Preaxostyla</taxon>
        <taxon>Oxymonadida</taxon>
        <taxon>Streblomastigidae</taxon>
        <taxon>Streblomastix</taxon>
    </lineage>
</organism>
<evidence type="ECO:0000313" key="2">
    <source>
        <dbReference type="EMBL" id="KAA6393418.1"/>
    </source>
</evidence>
<feature type="chain" id="PRO_5023828728" description="FZ domain-containing protein" evidence="1">
    <location>
        <begin position="23"/>
        <end position="133"/>
    </location>
</feature>